<dbReference type="InterPro" id="IPR044824">
    <property type="entry name" value="MAIN-like"/>
</dbReference>
<dbReference type="HOGENOM" id="CLU_621718_0_0_1"/>
<dbReference type="InterPro" id="IPR019557">
    <property type="entry name" value="AminoTfrase-like_pln_mobile"/>
</dbReference>
<evidence type="ECO:0000313" key="3">
    <source>
        <dbReference type="EnsemblPlants" id="ONIVA01G21140.1"/>
    </source>
</evidence>
<name>A0A0E0FMT5_ORYNI</name>
<accession>A0A0E0FMT5</accession>
<dbReference type="PANTHER" id="PTHR46033:SF29">
    <property type="entry name" value="OS09G0391400 PROTEIN"/>
    <property type="match status" value="1"/>
</dbReference>
<proteinExistence type="predicted"/>
<dbReference type="PANTHER" id="PTHR46033">
    <property type="entry name" value="PROTEIN MAIN-LIKE 2"/>
    <property type="match status" value="1"/>
</dbReference>
<reference evidence="3" key="2">
    <citation type="submission" date="2018-04" db="EMBL/GenBank/DDBJ databases">
        <title>OnivRS2 (Oryza nivara Reference Sequence Version 2).</title>
        <authorList>
            <person name="Zhang J."/>
            <person name="Kudrna D."/>
            <person name="Lee S."/>
            <person name="Talag J."/>
            <person name="Rajasekar S."/>
            <person name="Welchert J."/>
            <person name="Hsing Y.-I."/>
            <person name="Wing R.A."/>
        </authorList>
    </citation>
    <scope>NUCLEOTIDE SEQUENCE [LARGE SCALE GENOMIC DNA]</scope>
</reference>
<dbReference type="Pfam" id="PF10536">
    <property type="entry name" value="PMD"/>
    <property type="match status" value="1"/>
</dbReference>
<dbReference type="OMA" id="NTHANVH"/>
<protein>
    <recommendedName>
        <fullName evidence="2">Aminotransferase-like plant mobile domain-containing protein</fullName>
    </recommendedName>
</protein>
<dbReference type="Proteomes" id="UP000006591">
    <property type="component" value="Chromosome 1"/>
</dbReference>
<sequence>MADDWPYPLLSRDIDARHRARQMSSSRPSGLSVFSTRTCPMWGLDERWMIGLLMACVGAGDRYARSAYEYFNEAFDLLKEDNVQWCPYTDEETQRCAPTGLSTLCLRDSSYWLMKKMLVYDIAVEAYSPQRVMRQFGLYQEVLVPLGETVPPKIHLPKRKGDASVRRNIFTKMTPWVEEWSRATLDIVNESILYDHRTYALYMRWYTAQTRVRLVTIADPDIPEMTDVDTLYPMQSALVTHLTELYAETTSLWEKLRDNIAGSREDMMSALDRMRQKCKRIMRAASCRHASDVHRLTGHRFADPLLKRPSTSSRPSTFRPSTSARPSASTRPRLAARPVELSMIIRPNNEGSTQVVRSTPTTIGGSQWHQGFTSVPDSTTVISSIPHASTTGQWQGGFASFAGSSQMVPPMHTETGSSQFQGGFSGSPINTHANVHHFVIY</sequence>
<evidence type="ECO:0000259" key="2">
    <source>
        <dbReference type="Pfam" id="PF10536"/>
    </source>
</evidence>
<evidence type="ECO:0000256" key="1">
    <source>
        <dbReference type="SAM" id="MobiDB-lite"/>
    </source>
</evidence>
<feature type="region of interest" description="Disordered" evidence="1">
    <location>
        <begin position="351"/>
        <end position="370"/>
    </location>
</feature>
<organism evidence="3">
    <name type="scientific">Oryza nivara</name>
    <name type="common">Indian wild rice</name>
    <name type="synonym">Oryza sativa f. spontanea</name>
    <dbReference type="NCBI Taxonomy" id="4536"/>
    <lineage>
        <taxon>Eukaryota</taxon>
        <taxon>Viridiplantae</taxon>
        <taxon>Streptophyta</taxon>
        <taxon>Embryophyta</taxon>
        <taxon>Tracheophyta</taxon>
        <taxon>Spermatophyta</taxon>
        <taxon>Magnoliopsida</taxon>
        <taxon>Liliopsida</taxon>
        <taxon>Poales</taxon>
        <taxon>Poaceae</taxon>
        <taxon>BOP clade</taxon>
        <taxon>Oryzoideae</taxon>
        <taxon>Oryzeae</taxon>
        <taxon>Oryzinae</taxon>
        <taxon>Oryza</taxon>
    </lineage>
</organism>
<reference evidence="3" key="1">
    <citation type="submission" date="2015-04" db="UniProtKB">
        <authorList>
            <consortium name="EnsemblPlants"/>
        </authorList>
    </citation>
    <scope>IDENTIFICATION</scope>
    <source>
        <strain evidence="3">SL10</strain>
    </source>
</reference>
<feature type="region of interest" description="Disordered" evidence="1">
    <location>
        <begin position="304"/>
        <end position="335"/>
    </location>
</feature>
<feature type="compositionally biased region" description="Low complexity" evidence="1">
    <location>
        <begin position="308"/>
        <end position="327"/>
    </location>
</feature>
<dbReference type="GO" id="GO:0010073">
    <property type="term" value="P:meristem maintenance"/>
    <property type="evidence" value="ECO:0007669"/>
    <property type="project" value="InterPro"/>
</dbReference>
<dbReference type="AlphaFoldDB" id="A0A0E0FMT5"/>
<evidence type="ECO:0000313" key="4">
    <source>
        <dbReference type="Proteomes" id="UP000006591"/>
    </source>
</evidence>
<dbReference type="Gramene" id="ONIVA01G21140.1">
    <property type="protein sequence ID" value="ONIVA01G21140.1"/>
    <property type="gene ID" value="ONIVA01G21140"/>
</dbReference>
<keyword evidence="4" id="KW-1185">Reference proteome</keyword>
<dbReference type="EnsemblPlants" id="ONIVA01G21140.1">
    <property type="protein sequence ID" value="ONIVA01G21140.1"/>
    <property type="gene ID" value="ONIVA01G21140"/>
</dbReference>
<dbReference type="STRING" id="4536.A0A0E0FMT5"/>
<feature type="domain" description="Aminotransferase-like plant mobile" evidence="2">
    <location>
        <begin position="68"/>
        <end position="206"/>
    </location>
</feature>